<evidence type="ECO:0000256" key="11">
    <source>
        <dbReference type="ARBA" id="ARBA00023004"/>
    </source>
</evidence>
<keyword evidence="17" id="KW-1185">Reference proteome</keyword>
<evidence type="ECO:0000256" key="7">
    <source>
        <dbReference type="ARBA" id="ARBA00022723"/>
    </source>
</evidence>
<dbReference type="CDD" id="cd03480">
    <property type="entry name" value="Rieske_RO_Alpha_PaO"/>
    <property type="match status" value="1"/>
</dbReference>
<dbReference type="GO" id="GO:0046872">
    <property type="term" value="F:metal ion binding"/>
    <property type="evidence" value="ECO:0007669"/>
    <property type="project" value="UniProtKB-KW"/>
</dbReference>
<evidence type="ECO:0000256" key="10">
    <source>
        <dbReference type="ARBA" id="ARBA00023002"/>
    </source>
</evidence>
<dbReference type="EnsemblPlants" id="OBART03G38050.3">
    <property type="protein sequence ID" value="OBART03G38050.3"/>
    <property type="gene ID" value="OBART03G38050"/>
</dbReference>
<evidence type="ECO:0000256" key="9">
    <source>
        <dbReference type="ARBA" id="ARBA00022989"/>
    </source>
</evidence>
<keyword evidence="8" id="KW-0809">Transit peptide</keyword>
<protein>
    <recommendedName>
        <fullName evidence="15">Rieske domain-containing protein</fullName>
    </recommendedName>
</protein>
<evidence type="ECO:0000256" key="5">
    <source>
        <dbReference type="ARBA" id="ARBA00022692"/>
    </source>
</evidence>
<dbReference type="Pfam" id="PF08417">
    <property type="entry name" value="PaO"/>
    <property type="match status" value="2"/>
</dbReference>
<reference evidence="16" key="2">
    <citation type="submission" date="2015-03" db="UniProtKB">
        <authorList>
            <consortium name="EnsemblPlants"/>
        </authorList>
    </citation>
    <scope>IDENTIFICATION</scope>
</reference>
<keyword evidence="3" id="KW-0150">Chloroplast</keyword>
<reference evidence="16" key="1">
    <citation type="journal article" date="2009" name="Rice">
        <title>De Novo Next Generation Sequencing of Plant Genomes.</title>
        <authorList>
            <person name="Rounsley S."/>
            <person name="Marri P.R."/>
            <person name="Yu Y."/>
            <person name="He R."/>
            <person name="Sisneros N."/>
            <person name="Goicoechea J.L."/>
            <person name="Lee S.J."/>
            <person name="Angelova A."/>
            <person name="Kudrna D."/>
            <person name="Luo M."/>
            <person name="Affourtit J."/>
            <person name="Desany B."/>
            <person name="Knight J."/>
            <person name="Niazi F."/>
            <person name="Egholm M."/>
            <person name="Wing R.A."/>
        </authorList>
    </citation>
    <scope>NUCLEOTIDE SEQUENCE [LARGE SCALE GENOMIC DNA]</scope>
    <source>
        <strain evidence="16">cv. IRGC 105608</strain>
    </source>
</reference>
<evidence type="ECO:0000313" key="17">
    <source>
        <dbReference type="Proteomes" id="UP000026960"/>
    </source>
</evidence>
<name>A0A0D3FQE5_9ORYZ</name>
<organism evidence="16">
    <name type="scientific">Oryza barthii</name>
    <dbReference type="NCBI Taxonomy" id="65489"/>
    <lineage>
        <taxon>Eukaryota</taxon>
        <taxon>Viridiplantae</taxon>
        <taxon>Streptophyta</taxon>
        <taxon>Embryophyta</taxon>
        <taxon>Tracheophyta</taxon>
        <taxon>Spermatophyta</taxon>
        <taxon>Magnoliopsida</taxon>
        <taxon>Liliopsida</taxon>
        <taxon>Poales</taxon>
        <taxon>Poaceae</taxon>
        <taxon>BOP clade</taxon>
        <taxon>Oryzoideae</taxon>
        <taxon>Oryzeae</taxon>
        <taxon>Oryzinae</taxon>
        <taxon>Oryza</taxon>
    </lineage>
</organism>
<dbReference type="SUPFAM" id="SSF55961">
    <property type="entry name" value="Bet v1-like"/>
    <property type="match status" value="2"/>
</dbReference>
<keyword evidence="5" id="KW-0812">Transmembrane</keyword>
<dbReference type="InterPro" id="IPR017941">
    <property type="entry name" value="Rieske_2Fe-2S"/>
</dbReference>
<evidence type="ECO:0000256" key="2">
    <source>
        <dbReference type="ARBA" id="ARBA00004370"/>
    </source>
</evidence>
<dbReference type="Pfam" id="PF00355">
    <property type="entry name" value="Rieske"/>
    <property type="match status" value="2"/>
</dbReference>
<keyword evidence="13" id="KW-0472">Membrane</keyword>
<dbReference type="InterPro" id="IPR036922">
    <property type="entry name" value="Rieske_2Fe-2S_sf"/>
</dbReference>
<keyword evidence="7" id="KW-0479">Metal-binding</keyword>
<dbReference type="GO" id="GO:0016020">
    <property type="term" value="C:membrane"/>
    <property type="evidence" value="ECO:0007669"/>
    <property type="project" value="UniProtKB-SubCell"/>
</dbReference>
<dbReference type="InterPro" id="IPR013626">
    <property type="entry name" value="PaO"/>
</dbReference>
<dbReference type="PANTHER" id="PTHR21266:SF32">
    <property type="entry name" value="CHOLESTEROL 7-DESATURASE NVD"/>
    <property type="match status" value="1"/>
</dbReference>
<feature type="region of interest" description="Disordered" evidence="14">
    <location>
        <begin position="465"/>
        <end position="508"/>
    </location>
</feature>
<dbReference type="InterPro" id="IPR050584">
    <property type="entry name" value="Cholesterol_7-desaturase"/>
</dbReference>
<dbReference type="PROSITE" id="PS51296">
    <property type="entry name" value="RIESKE"/>
    <property type="match status" value="2"/>
</dbReference>
<evidence type="ECO:0000256" key="1">
    <source>
        <dbReference type="ARBA" id="ARBA00004229"/>
    </source>
</evidence>
<keyword evidence="12" id="KW-0411">Iron-sulfur</keyword>
<keyword evidence="10" id="KW-0560">Oxidoreductase</keyword>
<comment type="subcellular location">
    <subcellularLocation>
        <location evidence="2">Membrane</location>
    </subcellularLocation>
    <subcellularLocation>
        <location evidence="1">Plastid</location>
        <location evidence="1">Chloroplast</location>
    </subcellularLocation>
</comment>
<dbReference type="GO" id="GO:0009507">
    <property type="term" value="C:chloroplast"/>
    <property type="evidence" value="ECO:0007669"/>
    <property type="project" value="UniProtKB-SubCell"/>
</dbReference>
<evidence type="ECO:0000256" key="6">
    <source>
        <dbReference type="ARBA" id="ARBA00022714"/>
    </source>
</evidence>
<dbReference type="SUPFAM" id="SSF50022">
    <property type="entry name" value="ISP domain"/>
    <property type="match status" value="2"/>
</dbReference>
<evidence type="ECO:0000256" key="14">
    <source>
        <dbReference type="SAM" id="MobiDB-lite"/>
    </source>
</evidence>
<dbReference type="Gramene" id="OBART03G38050.3">
    <property type="protein sequence ID" value="OBART03G38050.3"/>
    <property type="gene ID" value="OBART03G38050"/>
</dbReference>
<feature type="domain" description="Rieske" evidence="15">
    <location>
        <begin position="1"/>
        <end position="91"/>
    </location>
</feature>
<evidence type="ECO:0000256" key="13">
    <source>
        <dbReference type="ARBA" id="ARBA00023136"/>
    </source>
</evidence>
<keyword evidence="9" id="KW-1133">Transmembrane helix</keyword>
<evidence type="ECO:0000256" key="12">
    <source>
        <dbReference type="ARBA" id="ARBA00023014"/>
    </source>
</evidence>
<evidence type="ECO:0000313" key="16">
    <source>
        <dbReference type="EnsemblPlants" id="OBART03G38050.3"/>
    </source>
</evidence>
<dbReference type="PANTHER" id="PTHR21266">
    <property type="entry name" value="IRON-SULFUR DOMAIN CONTAINING PROTEIN"/>
    <property type="match status" value="1"/>
</dbReference>
<feature type="domain" description="Rieske" evidence="15">
    <location>
        <begin position="522"/>
        <end position="632"/>
    </location>
</feature>
<evidence type="ECO:0000256" key="3">
    <source>
        <dbReference type="ARBA" id="ARBA00022528"/>
    </source>
</evidence>
<keyword evidence="11" id="KW-0408">Iron</keyword>
<dbReference type="GO" id="GO:0051537">
    <property type="term" value="F:2 iron, 2 sulfur cluster binding"/>
    <property type="evidence" value="ECO:0007669"/>
    <property type="project" value="UniProtKB-KW"/>
</dbReference>
<keyword evidence="4" id="KW-0934">Plastid</keyword>
<dbReference type="AlphaFoldDB" id="A0A0D3FQE5"/>
<keyword evidence="6" id="KW-0001">2Fe-2S</keyword>
<evidence type="ECO:0000256" key="4">
    <source>
        <dbReference type="ARBA" id="ARBA00022640"/>
    </source>
</evidence>
<dbReference type="Gene3D" id="3.90.380.10">
    <property type="entry name" value="Naphthalene 1,2-dioxygenase Alpha Subunit, Chain A, domain 1"/>
    <property type="match status" value="3"/>
</dbReference>
<dbReference type="Proteomes" id="UP000026960">
    <property type="component" value="Chromosome 3"/>
</dbReference>
<evidence type="ECO:0000259" key="15">
    <source>
        <dbReference type="PROSITE" id="PS51296"/>
    </source>
</evidence>
<sequence>MGLRVVVAWFGGGGEWRVVDDACPHRLAPLSEGRVDGKGRLQCAYHGWCFDGHGSCQFIPQAPALGPPVHKNSKACVASYPSVVQNNILWFYPRTEPEYRDVLQRKRPPYFPDLDDPSFNTVFGVRDFPYGYRNAQAILLRNGHIGMQLDILCRGSIAMQNLMDPAHVPYAHKGLFPQFQDKEDPGRYNIHLLSTVEFDQERGGPVKMKIEEANIDGFLSIQGENWGHFRFIAPCTINRSELPLETLEKQQQQPQGMLVFLCIPVAPGRSRVIWAFPQSVSAWPDKFIPRWLHHMVTNTILDSDLYLLHIEERNFAAVGVDKWQKACYVPTSSDNMIITFRNWFRKYCKHQCTSCSAALKWMRAMEVALQVASVAVVGFLAAGKGTTVVTSAVQRAAVVAAAALCFAASRWLANFIEKSFYFQDYVHAYNAMAPVSLPLLSRARPPLLLRDAGVKLSTVRLPPPWRQQWKHTSGERRRRLSMPASAVAAETPPPHARAEEEEEAAPAVGGGEEGRFEWLDQWYPVAPVCDLDPRKPHGKMVMGLRVVAWFDGGGGEWRVVDDACPHRLAPLSEGRVDGKGRLQCAYHGWCFDGHGSCQFIPQAPALGPPVHKNSKACVASYPSVVQNNILWFYPRSEPEYKEILQRKRPPYFPDLDDPSFNTVFGVRDLFYGYELLVENFMDPAHVPYAHRGQFPHVPREEDIGRYDNNNTNNKKQPEVTTVFFCIPVSPGRCRVIWANGYNLDGWFDKMIPRWWLHIKTNQVLDSDSSVLHIEERNYAAFGLDNWHKACYVPTSSDNLIIAFRNWFKKYCNNQVGWLTPMVNQLPPASTRVEVYERYWSHVMQCTSCSAALKWMRALEVALQVASVAVVGFLAAGKGTVVTSGVQRAAVVAAVVLCFAASRWLAGFIEKTFYFEDYVLADNNTDSVCIGSIFGPLQI</sequence>
<dbReference type="GO" id="GO:0010277">
    <property type="term" value="F:chlorophyllide a oxygenase activity"/>
    <property type="evidence" value="ECO:0007669"/>
    <property type="project" value="InterPro"/>
</dbReference>
<proteinExistence type="predicted"/>
<accession>A0A0D3FQE5</accession>
<dbReference type="Gene3D" id="2.102.10.10">
    <property type="entry name" value="Rieske [2Fe-2S] iron-sulphur domain"/>
    <property type="match status" value="2"/>
</dbReference>
<evidence type="ECO:0000256" key="8">
    <source>
        <dbReference type="ARBA" id="ARBA00022946"/>
    </source>
</evidence>